<accession>A0A1Q2YJA1</accession>
<protein>
    <submittedName>
        <fullName evidence="2">Uncharacterized protein</fullName>
    </submittedName>
</protein>
<feature type="region of interest" description="Disordered" evidence="1">
    <location>
        <begin position="235"/>
        <end position="265"/>
    </location>
</feature>
<sequence>MIIVKFILKLSNSKSPLIPLEVLISHHSGPSQIDFDDVEQVNYFLNEVLTFRHPLIDLSANLHSSSSGLQTPPTSAETPEPSPIEGSYGKSEIDSYDNSYILIKVFKLFRYLLNKLEREAYILEPHARNKTKSVERQTLRLILAFTKILYADNQESSSSLSSTQEDLDYDDIGFDNLFKLLRSIMQFFDKLTILGTSYTLDDFNNHISFDDFLAFETFKNKRLGVQDVLESKIISHKKHSEQQSEPTKNSPLKPKRKLDIVPPLPPMPRKNYLLYIDSKTNGSTGSISSRSTSGSSHKSDISSTSSSSYMQTNAESTIPVTRSEVDILAKSVESLGLEEEEPANVDYGVDNVYKTPQRTTTNKSDDVSDTETLRDMVGDLLTPTKPLNYKSSTSSIADTLLTPSPRKQARPVPAKPAFLESMIPAKNSKLRKYTEKDLEVQQQAEKMKKAAILKEQHAKEVEKGVRRGERKVSRLARLYEEKYMATE</sequence>
<proteinExistence type="predicted"/>
<feature type="region of interest" description="Disordered" evidence="1">
    <location>
        <begin position="282"/>
        <end position="317"/>
    </location>
</feature>
<reference evidence="2 3" key="1">
    <citation type="submission" date="2016-08" db="EMBL/GenBank/DDBJ databases">
        <title>Whole genome shotgun sequence of Pichia membranifaciens KS47-1.</title>
        <authorList>
            <person name="Konishi M."/>
            <person name="Ishida M."/>
            <person name="Arakawa T."/>
            <person name="Kato Y."/>
            <person name="Horiuchi J."/>
        </authorList>
    </citation>
    <scope>NUCLEOTIDE SEQUENCE [LARGE SCALE GENOMIC DNA]</scope>
    <source>
        <strain evidence="2 3">KS47-1</strain>
    </source>
</reference>
<name>A0A1Q2YJA1_9ASCO</name>
<dbReference type="AlphaFoldDB" id="A0A1Q2YJA1"/>
<dbReference type="EMBL" id="BDGI01000126">
    <property type="protein sequence ID" value="GAV29551.1"/>
    <property type="molecule type" value="Genomic_DNA"/>
</dbReference>
<dbReference type="Proteomes" id="UP000186136">
    <property type="component" value="Unassembled WGS sequence"/>
</dbReference>
<dbReference type="OrthoDB" id="3997659at2759"/>
<organism evidence="2 3">
    <name type="scientific">Pichia membranifaciens</name>
    <dbReference type="NCBI Taxonomy" id="4926"/>
    <lineage>
        <taxon>Eukaryota</taxon>
        <taxon>Fungi</taxon>
        <taxon>Dikarya</taxon>
        <taxon>Ascomycota</taxon>
        <taxon>Saccharomycotina</taxon>
        <taxon>Pichiomycetes</taxon>
        <taxon>Pichiales</taxon>
        <taxon>Pichiaceae</taxon>
        <taxon>Pichia</taxon>
    </lineage>
</organism>
<gene>
    <name evidence="2" type="ORF">PMKS-003052</name>
</gene>
<evidence type="ECO:0000313" key="3">
    <source>
        <dbReference type="Proteomes" id="UP000186136"/>
    </source>
</evidence>
<feature type="region of interest" description="Disordered" evidence="1">
    <location>
        <begin position="64"/>
        <end position="90"/>
    </location>
</feature>
<evidence type="ECO:0000313" key="2">
    <source>
        <dbReference type="EMBL" id="GAV29551.1"/>
    </source>
</evidence>
<evidence type="ECO:0000256" key="1">
    <source>
        <dbReference type="SAM" id="MobiDB-lite"/>
    </source>
</evidence>
<feature type="compositionally biased region" description="Low complexity" evidence="1">
    <location>
        <begin position="282"/>
        <end position="308"/>
    </location>
</feature>
<comment type="caution">
    <text evidence="2">The sequence shown here is derived from an EMBL/GenBank/DDBJ whole genome shotgun (WGS) entry which is preliminary data.</text>
</comment>
<keyword evidence="3" id="KW-1185">Reference proteome</keyword>